<dbReference type="OrthoDB" id="10250354at2759"/>
<proteinExistence type="predicted"/>
<evidence type="ECO:0000313" key="3">
    <source>
        <dbReference type="Proteomes" id="UP000516437"/>
    </source>
</evidence>
<gene>
    <name evidence="2" type="ORF">CJ030_MR4G029061</name>
</gene>
<accession>A0A6A1VUS1</accession>
<dbReference type="Proteomes" id="UP000516437">
    <property type="component" value="Chromosome 4"/>
</dbReference>
<reference evidence="2 3" key="1">
    <citation type="journal article" date="2019" name="Plant Biotechnol. J.">
        <title>The red bayberry genome and genetic basis of sex determination.</title>
        <authorList>
            <person name="Jia H.M."/>
            <person name="Jia H.J."/>
            <person name="Cai Q.L."/>
            <person name="Wang Y."/>
            <person name="Zhao H.B."/>
            <person name="Yang W.F."/>
            <person name="Wang G.Y."/>
            <person name="Li Y.H."/>
            <person name="Zhan D.L."/>
            <person name="Shen Y.T."/>
            <person name="Niu Q.F."/>
            <person name="Chang L."/>
            <person name="Qiu J."/>
            <person name="Zhao L."/>
            <person name="Xie H.B."/>
            <person name="Fu W.Y."/>
            <person name="Jin J."/>
            <person name="Li X.W."/>
            <person name="Jiao Y."/>
            <person name="Zhou C.C."/>
            <person name="Tu T."/>
            <person name="Chai C.Y."/>
            <person name="Gao J.L."/>
            <person name="Fan L.J."/>
            <person name="van de Weg E."/>
            <person name="Wang J.Y."/>
            <person name="Gao Z.S."/>
        </authorList>
    </citation>
    <scope>NUCLEOTIDE SEQUENCE [LARGE SCALE GENOMIC DNA]</scope>
    <source>
        <tissue evidence="2">Leaves</tissue>
    </source>
</reference>
<dbReference type="EMBL" id="RXIC02000022">
    <property type="protein sequence ID" value="KAB1216455.1"/>
    <property type="molecule type" value="Genomic_DNA"/>
</dbReference>
<protein>
    <submittedName>
        <fullName evidence="2">Uncharacterized protein</fullName>
    </submittedName>
</protein>
<feature type="region of interest" description="Disordered" evidence="1">
    <location>
        <begin position="40"/>
        <end position="89"/>
    </location>
</feature>
<organism evidence="2 3">
    <name type="scientific">Morella rubra</name>
    <name type="common">Chinese bayberry</name>
    <dbReference type="NCBI Taxonomy" id="262757"/>
    <lineage>
        <taxon>Eukaryota</taxon>
        <taxon>Viridiplantae</taxon>
        <taxon>Streptophyta</taxon>
        <taxon>Embryophyta</taxon>
        <taxon>Tracheophyta</taxon>
        <taxon>Spermatophyta</taxon>
        <taxon>Magnoliopsida</taxon>
        <taxon>eudicotyledons</taxon>
        <taxon>Gunneridae</taxon>
        <taxon>Pentapetalae</taxon>
        <taxon>rosids</taxon>
        <taxon>fabids</taxon>
        <taxon>Fagales</taxon>
        <taxon>Myricaceae</taxon>
        <taxon>Morella</taxon>
    </lineage>
</organism>
<dbReference type="PANTHER" id="PTHR45376:SF1">
    <property type="entry name" value="CHAPERONE DNAJ-DOMAIN SUPERFAMILY PROTEIN-RELATED"/>
    <property type="match status" value="1"/>
</dbReference>
<evidence type="ECO:0000256" key="1">
    <source>
        <dbReference type="SAM" id="MobiDB-lite"/>
    </source>
</evidence>
<keyword evidence="3" id="KW-1185">Reference proteome</keyword>
<dbReference type="AlphaFoldDB" id="A0A6A1VUS1"/>
<evidence type="ECO:0000313" key="2">
    <source>
        <dbReference type="EMBL" id="KAB1216455.1"/>
    </source>
</evidence>
<comment type="caution">
    <text evidence="2">The sequence shown here is derived from an EMBL/GenBank/DDBJ whole genome shotgun (WGS) entry which is preliminary data.</text>
</comment>
<sequence length="106" mass="12188">MNGAMKAALISSKASCFHLRAALFHSTPVLERKRRNYWETSWREEDDEDNPSSSKGPSWFKKEFSAKGSKRDWTGNRGPKQQGRSKDISSALMLKEKLHLLLQNYT</sequence>
<dbReference type="PANTHER" id="PTHR45376">
    <property type="entry name" value="CHAPERONE DNAJ-DOMAIN SUPERFAMILY PROTEIN-RELATED"/>
    <property type="match status" value="1"/>
</dbReference>
<name>A0A6A1VUS1_9ROSI</name>
<feature type="compositionally biased region" description="Basic and acidic residues" evidence="1">
    <location>
        <begin position="60"/>
        <end position="74"/>
    </location>
</feature>